<protein>
    <submittedName>
        <fullName evidence="1">Uncharacterized protein</fullName>
    </submittedName>
</protein>
<dbReference type="EMBL" id="PHFL01000039">
    <property type="protein sequence ID" value="RFM24418.1"/>
    <property type="molecule type" value="Genomic_DNA"/>
</dbReference>
<gene>
    <name evidence="1" type="ORF">D0433_05365</name>
</gene>
<sequence>MKLERNLNLWYIPIVSLLKCKSLNEKSPINMRYPLLALLLLSAHVAHAQLFGRMGGSSESPAFHPQGLPVTTVAPAYISRDDKPSPVTGFEPVRPEPYLDLSSITPPVPVVNTSLPRVTPLPSSVRRPGVSVMSGFGYGFSQGYGFGSTSRLGYTFPFGLYLGFIGLLSLGTDFSSGVTTVGTINRPWLRNNILGTELGFEVPMNLFGGQFANRAYAGIGCLWSSLNSNATITFEIPGLIPPVELNMNINSIFYTAGNVFYYRIPEFFILRNLLVGIDVRYVFANQRSGLLAVPMLGVYF</sequence>
<evidence type="ECO:0000313" key="2">
    <source>
        <dbReference type="Proteomes" id="UP000266389"/>
    </source>
</evidence>
<comment type="caution">
    <text evidence="1">The sequence shown here is derived from an EMBL/GenBank/DDBJ whole genome shotgun (WGS) entry which is preliminary data.</text>
</comment>
<organism evidence="1 2">
    <name type="scientific">Candidatus Thermochlorobacter aerophilus</name>
    <dbReference type="NCBI Taxonomy" id="1868324"/>
    <lineage>
        <taxon>Bacteria</taxon>
        <taxon>Pseudomonadati</taxon>
        <taxon>Chlorobiota</taxon>
        <taxon>Chlorobiia</taxon>
        <taxon>Chlorobiales</taxon>
        <taxon>Candidatus Thermochlorobacteriaceae</taxon>
        <taxon>Candidatus Thermochlorobacter</taxon>
    </lineage>
</organism>
<dbReference type="AlphaFoldDB" id="A0A395M2H4"/>
<proteinExistence type="predicted"/>
<dbReference type="Proteomes" id="UP000266389">
    <property type="component" value="Unassembled WGS sequence"/>
</dbReference>
<accession>A0A395M2H4</accession>
<evidence type="ECO:0000313" key="1">
    <source>
        <dbReference type="EMBL" id="RFM24418.1"/>
    </source>
</evidence>
<name>A0A395M2H4_9BACT</name>
<reference evidence="1 2" key="1">
    <citation type="journal article" date="2011" name="ISME J.">
        <title>Community ecology of hot spring cyanobacterial mats: predominant populations and their functional potential.</title>
        <authorList>
            <person name="Klatt C.G."/>
            <person name="Wood J.M."/>
            <person name="Rusch D.B."/>
            <person name="Bateson M.M."/>
            <person name="Hamamura N."/>
            <person name="Heidelberg J.F."/>
            <person name="Grossman A.R."/>
            <person name="Bhaya D."/>
            <person name="Cohan F.M."/>
            <person name="Kuhl M."/>
            <person name="Bryant D.A."/>
            <person name="Ward D.M."/>
        </authorList>
    </citation>
    <scope>NUCLEOTIDE SEQUENCE [LARGE SCALE GENOMIC DNA]</scope>
    <source>
        <strain evidence="1">OS</strain>
    </source>
</reference>